<dbReference type="Gene3D" id="1.10.510.10">
    <property type="entry name" value="Transferase(Phosphotransferase) domain 1"/>
    <property type="match status" value="2"/>
</dbReference>
<sequence length="298" mass="33824">MRTTSEKKVSFEGSQNDLDSQTVDVMPHKLLVEAYTIEEIKKATEEFDSSNLIEDYVFHSRISGKNLAIKKIETCSISKIDYGLFNDAIHHHPNIIRLLGTCVIVLQRVLIHYWCLNTLNGSLKDWLHGGLAMKNQFITSCDIFLTWNQRLRICLDVATALQFMHHIIDPAYVHRNIKSRNIFLDEEFKAKVGQTPITDEVALSEKIKVIPESENAEELKEWINSALGENYSFDAVVTLANLARACVEEEPSLRPNTGEIVEKLSRLVEELLEGEEQLIISESSCKPLFKAEATSTTM</sequence>
<dbReference type="GO" id="GO:0005524">
    <property type="term" value="F:ATP binding"/>
    <property type="evidence" value="ECO:0007669"/>
    <property type="project" value="InterPro"/>
</dbReference>
<dbReference type="AlphaFoldDB" id="A0A9Q1RLP9"/>
<proteinExistence type="predicted"/>
<accession>A0A9Q1RLP9</accession>
<dbReference type="InterPro" id="IPR000719">
    <property type="entry name" value="Prot_kinase_dom"/>
</dbReference>
<organism evidence="2 3">
    <name type="scientific">Anisodus acutangulus</name>
    <dbReference type="NCBI Taxonomy" id="402998"/>
    <lineage>
        <taxon>Eukaryota</taxon>
        <taxon>Viridiplantae</taxon>
        <taxon>Streptophyta</taxon>
        <taxon>Embryophyta</taxon>
        <taxon>Tracheophyta</taxon>
        <taxon>Spermatophyta</taxon>
        <taxon>Magnoliopsida</taxon>
        <taxon>eudicotyledons</taxon>
        <taxon>Gunneridae</taxon>
        <taxon>Pentapetalae</taxon>
        <taxon>asterids</taxon>
        <taxon>lamiids</taxon>
        <taxon>Solanales</taxon>
        <taxon>Solanaceae</taxon>
        <taxon>Solanoideae</taxon>
        <taxon>Hyoscyameae</taxon>
        <taxon>Anisodus</taxon>
    </lineage>
</organism>
<keyword evidence="3" id="KW-1185">Reference proteome</keyword>
<dbReference type="PROSITE" id="PS50011">
    <property type="entry name" value="PROTEIN_KINASE_DOM"/>
    <property type="match status" value="1"/>
</dbReference>
<dbReference type="PANTHER" id="PTHR45927:SF13">
    <property type="entry name" value="PROTEIN LYK2"/>
    <property type="match status" value="1"/>
</dbReference>
<evidence type="ECO:0000313" key="3">
    <source>
        <dbReference type="Proteomes" id="UP001152561"/>
    </source>
</evidence>
<protein>
    <recommendedName>
        <fullName evidence="1">Protein kinase domain-containing protein</fullName>
    </recommendedName>
</protein>
<dbReference type="EMBL" id="JAJAGQ010000003">
    <property type="protein sequence ID" value="KAJ8566908.1"/>
    <property type="molecule type" value="Genomic_DNA"/>
</dbReference>
<dbReference type="GO" id="GO:0004713">
    <property type="term" value="F:protein tyrosine kinase activity"/>
    <property type="evidence" value="ECO:0007669"/>
    <property type="project" value="InterPro"/>
</dbReference>
<dbReference type="InterPro" id="IPR011009">
    <property type="entry name" value="Kinase-like_dom_sf"/>
</dbReference>
<dbReference type="SUPFAM" id="SSF56112">
    <property type="entry name" value="Protein kinase-like (PK-like)"/>
    <property type="match status" value="1"/>
</dbReference>
<evidence type="ECO:0000313" key="2">
    <source>
        <dbReference type="EMBL" id="KAJ8566908.1"/>
    </source>
</evidence>
<dbReference type="Gene3D" id="3.30.200.20">
    <property type="entry name" value="Phosphorylase Kinase, domain 1"/>
    <property type="match status" value="1"/>
</dbReference>
<dbReference type="Pfam" id="PF07714">
    <property type="entry name" value="PK_Tyr_Ser-Thr"/>
    <property type="match status" value="1"/>
</dbReference>
<dbReference type="SMART" id="SM00219">
    <property type="entry name" value="TyrKc"/>
    <property type="match status" value="1"/>
</dbReference>
<evidence type="ECO:0000259" key="1">
    <source>
        <dbReference type="PROSITE" id="PS50011"/>
    </source>
</evidence>
<dbReference type="InterPro" id="IPR020635">
    <property type="entry name" value="Tyr_kinase_cat_dom"/>
</dbReference>
<dbReference type="Proteomes" id="UP001152561">
    <property type="component" value="Unassembled WGS sequence"/>
</dbReference>
<dbReference type="InterPro" id="IPR001245">
    <property type="entry name" value="Ser-Thr/Tyr_kinase_cat_dom"/>
</dbReference>
<dbReference type="InterPro" id="IPR052611">
    <property type="entry name" value="Plant_RLK_LysM"/>
</dbReference>
<comment type="caution">
    <text evidence="2">The sequence shown here is derived from an EMBL/GenBank/DDBJ whole genome shotgun (WGS) entry which is preliminary data.</text>
</comment>
<dbReference type="PANTHER" id="PTHR45927">
    <property type="entry name" value="LYSM-DOMAIN RECEPTOR-LIKE KINASE-RELATED"/>
    <property type="match status" value="1"/>
</dbReference>
<feature type="domain" description="Protein kinase" evidence="1">
    <location>
        <begin position="1"/>
        <end position="298"/>
    </location>
</feature>
<name>A0A9Q1RLP9_9SOLA</name>
<reference evidence="3" key="1">
    <citation type="journal article" date="2023" name="Proc. Natl. Acad. Sci. U.S.A.">
        <title>Genomic and structural basis for evolution of tropane alkaloid biosynthesis.</title>
        <authorList>
            <person name="Wanga Y.-J."/>
            <person name="Taina T."/>
            <person name="Yua J.-Y."/>
            <person name="Lia J."/>
            <person name="Xua B."/>
            <person name="Chenc J."/>
            <person name="D'Auriad J.C."/>
            <person name="Huanga J.-P."/>
            <person name="Huanga S.-X."/>
        </authorList>
    </citation>
    <scope>NUCLEOTIDE SEQUENCE [LARGE SCALE GENOMIC DNA]</scope>
    <source>
        <strain evidence="3">cv. KIB-2019</strain>
    </source>
</reference>
<dbReference type="OrthoDB" id="4062651at2759"/>
<gene>
    <name evidence="2" type="ORF">K7X08_019116</name>
</gene>